<dbReference type="EMBL" id="AYUF01000490">
    <property type="protein sequence ID" value="ETK01165.1"/>
    <property type="molecule type" value="Genomic_DNA"/>
</dbReference>
<dbReference type="AlphaFoldDB" id="W2C1X8"/>
<comment type="caution">
    <text evidence="1">The sequence shown here is derived from an EMBL/GenBank/DDBJ whole genome shotgun (WGS) entry which is preliminary data.</text>
</comment>
<name>W2C1X8_9BACT</name>
<accession>W2C1X8</accession>
<gene>
    <name evidence="1" type="ORF">N425_11335</name>
</gene>
<dbReference type="Proteomes" id="UP000018837">
    <property type="component" value="Unassembled WGS sequence"/>
</dbReference>
<reference evidence="1 2" key="1">
    <citation type="submission" date="2013-11" db="EMBL/GenBank/DDBJ databases">
        <title>Single cell genomics of uncultured Tannerella BU063 (oral taxon 286).</title>
        <authorList>
            <person name="Beall C.J."/>
            <person name="Campbell A.G."/>
            <person name="Griffen A.L."/>
            <person name="Podar M."/>
            <person name="Leys E.J."/>
        </authorList>
    </citation>
    <scope>NUCLEOTIDE SEQUENCE [LARGE SCALE GENOMIC DNA]</scope>
    <source>
        <strain evidence="1">Cell 2</strain>
    </source>
</reference>
<organism evidence="1 2">
    <name type="scientific">Tannerella sp. oral taxon BU063 isolate Cell 2</name>
    <dbReference type="NCBI Taxonomy" id="1411148"/>
    <lineage>
        <taxon>Bacteria</taxon>
        <taxon>Pseudomonadati</taxon>
        <taxon>Bacteroidota</taxon>
        <taxon>Bacteroidia</taxon>
        <taxon>Bacteroidales</taxon>
        <taxon>Tannerellaceae</taxon>
        <taxon>Tannerella</taxon>
    </lineage>
</organism>
<evidence type="ECO:0000313" key="2">
    <source>
        <dbReference type="Proteomes" id="UP000018837"/>
    </source>
</evidence>
<sequence>MGICGAEIVQTLVLTRDEAQKRFKPLVLIRDEAQKRFKLQF</sequence>
<evidence type="ECO:0000313" key="1">
    <source>
        <dbReference type="EMBL" id="ETK01165.1"/>
    </source>
</evidence>
<proteinExistence type="predicted"/>
<protein>
    <submittedName>
        <fullName evidence="1">Uncharacterized protein</fullName>
    </submittedName>
</protein>